<sequence length="454" mass="45469">MVLGLAVTGLPGAVQARDAYTAPPVEVDVSGASPVQARQKAIDEGQVKALRALLQSLVSPADQGRLPSVDAAKADSMVVDFSLANERTTAKRYLATLTARFNAARVDQLLASAGLGHASGREAPVLVLPVYQESPSSQPLLWEETNPWAAAWNRVGTLREGLVPVVLALGDIEDVAVIDGPKALAGDTTAAGRLASRNGAPDALIVTVTGTPQTGLTVTPRAAGVFAGLKPFTVPADPKAFDQAVTKMRAALDDGWKALSAGPASASSAGAGAGASATPGIAAFGAPSGMPTASLAPQVTPAPEAAAGLGGWQVGAAPAPGDPASGMGAPAPATGPVGLTGAASAPSPAVASPASGAGTPAVVLVRYQSLAQWVDIRRRLQGLPGVGALSLQAVTRDQAQILLPWSGSMDELQRLLQSRGLNLSRSGALWTLEAMANVPATGVPLMGGATPLAR</sequence>
<evidence type="ECO:0008006" key="4">
    <source>
        <dbReference type="Google" id="ProtNLM"/>
    </source>
</evidence>
<comment type="caution">
    <text evidence="2">The sequence shown here is derived from an EMBL/GenBank/DDBJ whole genome shotgun (WGS) entry which is preliminary data.</text>
</comment>
<evidence type="ECO:0000313" key="3">
    <source>
        <dbReference type="Proteomes" id="UP000321567"/>
    </source>
</evidence>
<dbReference type="Proteomes" id="UP000321567">
    <property type="component" value="Unassembled WGS sequence"/>
</dbReference>
<dbReference type="EMBL" id="BJZO01000002">
    <property type="protein sequence ID" value="GEO79999.1"/>
    <property type="molecule type" value="Genomic_DNA"/>
</dbReference>
<reference evidence="2 3" key="1">
    <citation type="submission" date="2019-07" db="EMBL/GenBank/DDBJ databases">
        <title>Whole genome shotgun sequence of Rhodospirillum oryzae NBRC 107573.</title>
        <authorList>
            <person name="Hosoyama A."/>
            <person name="Uohara A."/>
            <person name="Ohji S."/>
            <person name="Ichikawa N."/>
        </authorList>
    </citation>
    <scope>NUCLEOTIDE SEQUENCE [LARGE SCALE GENOMIC DNA]</scope>
    <source>
        <strain evidence="2 3">NBRC 107573</strain>
    </source>
</reference>
<keyword evidence="3" id="KW-1185">Reference proteome</keyword>
<dbReference type="RefSeq" id="WP_147162070.1">
    <property type="nucleotide sequence ID" value="NZ_BJZO01000002.1"/>
</dbReference>
<feature type="region of interest" description="Disordered" evidence="1">
    <location>
        <begin position="311"/>
        <end position="333"/>
    </location>
</feature>
<name>A0A512H3G0_9PROT</name>
<dbReference type="Pfam" id="PF09839">
    <property type="entry name" value="DUF2066"/>
    <property type="match status" value="1"/>
</dbReference>
<gene>
    <name evidence="2" type="ORF">ROR02_01300</name>
</gene>
<evidence type="ECO:0000256" key="1">
    <source>
        <dbReference type="SAM" id="MobiDB-lite"/>
    </source>
</evidence>
<proteinExistence type="predicted"/>
<feature type="compositionally biased region" description="Low complexity" evidence="1">
    <location>
        <begin position="315"/>
        <end position="333"/>
    </location>
</feature>
<dbReference type="InterPro" id="IPR018642">
    <property type="entry name" value="DUF2066"/>
</dbReference>
<evidence type="ECO:0000313" key="2">
    <source>
        <dbReference type="EMBL" id="GEO79999.1"/>
    </source>
</evidence>
<dbReference type="OrthoDB" id="7928976at2"/>
<accession>A0A512H3G0</accession>
<dbReference type="AlphaFoldDB" id="A0A512H3G0"/>
<organism evidence="2 3">
    <name type="scientific">Pararhodospirillum oryzae</name>
    <dbReference type="NCBI Taxonomy" id="478448"/>
    <lineage>
        <taxon>Bacteria</taxon>
        <taxon>Pseudomonadati</taxon>
        <taxon>Pseudomonadota</taxon>
        <taxon>Alphaproteobacteria</taxon>
        <taxon>Rhodospirillales</taxon>
        <taxon>Rhodospirillaceae</taxon>
        <taxon>Pararhodospirillum</taxon>
    </lineage>
</organism>
<protein>
    <recommendedName>
        <fullName evidence="4">DUF2066 domain-containing protein</fullName>
    </recommendedName>
</protein>